<dbReference type="GO" id="GO:0005524">
    <property type="term" value="F:ATP binding"/>
    <property type="evidence" value="ECO:0007669"/>
    <property type="project" value="TreeGrafter"/>
</dbReference>
<evidence type="ECO:0000259" key="9">
    <source>
        <dbReference type="Pfam" id="PF00291"/>
    </source>
</evidence>
<evidence type="ECO:0000256" key="2">
    <source>
        <dbReference type="ARBA" id="ARBA00001933"/>
    </source>
</evidence>
<comment type="cofactor">
    <cofactor evidence="1">
        <name>Ca(2+)</name>
        <dbReference type="ChEBI" id="CHEBI:29108"/>
    </cofactor>
</comment>
<dbReference type="Pfam" id="PF00291">
    <property type="entry name" value="PALP"/>
    <property type="match status" value="1"/>
</dbReference>
<dbReference type="CDD" id="cd01562">
    <property type="entry name" value="Thr-dehyd"/>
    <property type="match status" value="1"/>
</dbReference>
<dbReference type="PANTHER" id="PTHR43050:SF1">
    <property type="entry name" value="SERINE RACEMASE"/>
    <property type="match status" value="1"/>
</dbReference>
<dbReference type="AlphaFoldDB" id="A0A2V3HUS1"/>
<evidence type="ECO:0000256" key="8">
    <source>
        <dbReference type="ARBA" id="ARBA00023239"/>
    </source>
</evidence>
<evidence type="ECO:0000313" key="10">
    <source>
        <dbReference type="EMBL" id="PXF21491.1"/>
    </source>
</evidence>
<dbReference type="InterPro" id="IPR000634">
    <property type="entry name" value="Ser/Thr_deHydtase_PyrdxlP-BS"/>
</dbReference>
<evidence type="ECO:0000313" key="11">
    <source>
        <dbReference type="Proteomes" id="UP000248161"/>
    </source>
</evidence>
<dbReference type="Gene3D" id="3.40.50.1100">
    <property type="match status" value="2"/>
</dbReference>
<dbReference type="GO" id="GO:0018114">
    <property type="term" value="F:threonine racemase activity"/>
    <property type="evidence" value="ECO:0007669"/>
    <property type="project" value="TreeGrafter"/>
</dbReference>
<comment type="cofactor">
    <cofactor evidence="4">
        <name>Mg(2+)</name>
        <dbReference type="ChEBI" id="CHEBI:18420"/>
    </cofactor>
</comment>
<dbReference type="GO" id="GO:0000287">
    <property type="term" value="F:magnesium ion binding"/>
    <property type="evidence" value="ECO:0007669"/>
    <property type="project" value="TreeGrafter"/>
</dbReference>
<name>A0A2V3HUS1_9ARCH</name>
<dbReference type="GO" id="GO:0030378">
    <property type="term" value="F:serine racemase activity"/>
    <property type="evidence" value="ECO:0007669"/>
    <property type="project" value="TreeGrafter"/>
</dbReference>
<keyword evidence="7" id="KW-0663">Pyridoxal phosphate</keyword>
<proteinExistence type="inferred from homology"/>
<feature type="domain" description="Tryptophan synthase beta chain-like PALP" evidence="9">
    <location>
        <begin position="19"/>
        <end position="306"/>
    </location>
</feature>
<accession>A0A2V3HUS1</accession>
<organism evidence="10 11">
    <name type="scientific">Candidatus Thalassarchaeum betae</name>
    <dbReference type="NCBI Taxonomy" id="2599289"/>
    <lineage>
        <taxon>Archaea</taxon>
        <taxon>Methanobacteriati</taxon>
        <taxon>Thermoplasmatota</taxon>
        <taxon>Candidatus Poseidoniia</taxon>
        <taxon>Candidatus Poseidoniales</taxon>
        <taxon>Candidatus Thalassarchaeaceae</taxon>
        <taxon>Candidatus Thalassarchaeum</taxon>
    </lineage>
</organism>
<dbReference type="GO" id="GO:0070179">
    <property type="term" value="P:D-serine biosynthetic process"/>
    <property type="evidence" value="ECO:0007669"/>
    <property type="project" value="TreeGrafter"/>
</dbReference>
<reference evidence="10 11" key="1">
    <citation type="journal article" date="2015" name="Nat. Commun.">
        <title>Genomic and transcriptomic evidence for scavenging of diverse organic compounds by widespread deep-sea archaea.</title>
        <authorList>
            <person name="Li M."/>
            <person name="Baker B.J."/>
            <person name="Anantharaman K."/>
            <person name="Jain S."/>
            <person name="Breier J.A."/>
            <person name="Dick G.J."/>
        </authorList>
    </citation>
    <scope>NUCLEOTIDE SEQUENCE [LARGE SCALE GENOMIC DNA]</scope>
    <source>
        <strain evidence="10">Cayman_51_deep</strain>
    </source>
</reference>
<sequence length="316" mass="33187">MGYAIGFSDVQAAAERVRGTVKRTAVVSSEDLNEMAGREVLLKCENLQHVGAFKFRGATNAVKMLGEEAENGVCTHSSGNHAQALALAAKQRGIPAYIVMPETAPRVKVAGVESHDAEITFCEPTLAAREATAADVIERTNATLVHPYDDPNVIAGQGTAAMELFEQAGPVDAMIAPVGGGGLMSGTCITTRALLPETRLFGVEPEGADDAARSLAAGEYIPQTGPDTICDGLLTSMGQLTWPILKDHLEDIITVSDDEVIEAMRLLLKHLGMVVEPSGATTLAAILRPEFRALEGIDRVGLILSGGNVDPGAIAY</sequence>
<protein>
    <submittedName>
        <fullName evidence="10">Serine dehydratase</fullName>
    </submittedName>
</protein>
<keyword evidence="8" id="KW-0456">Lyase</keyword>
<comment type="cofactor">
    <cofactor evidence="2">
        <name>pyridoxal 5'-phosphate</name>
        <dbReference type="ChEBI" id="CHEBI:597326"/>
    </cofactor>
</comment>
<dbReference type="EMBL" id="PSPG01000008">
    <property type="protein sequence ID" value="PXF21491.1"/>
    <property type="molecule type" value="Genomic_DNA"/>
</dbReference>
<comment type="similarity">
    <text evidence="5">Belongs to the serine/threonine dehydratase family.</text>
</comment>
<dbReference type="InterPro" id="IPR036052">
    <property type="entry name" value="TrpB-like_PALP_sf"/>
</dbReference>
<dbReference type="SUPFAM" id="SSF53686">
    <property type="entry name" value="Tryptophan synthase beta subunit-like PLP-dependent enzymes"/>
    <property type="match status" value="1"/>
</dbReference>
<keyword evidence="6" id="KW-0460">Magnesium</keyword>
<evidence type="ECO:0000256" key="1">
    <source>
        <dbReference type="ARBA" id="ARBA00001913"/>
    </source>
</evidence>
<dbReference type="GO" id="GO:0003941">
    <property type="term" value="F:L-serine ammonia-lyase activity"/>
    <property type="evidence" value="ECO:0007669"/>
    <property type="project" value="TreeGrafter"/>
</dbReference>
<dbReference type="FunFam" id="3.40.50.1100:FF:000005">
    <property type="entry name" value="Threonine dehydratase catabolic"/>
    <property type="match status" value="1"/>
</dbReference>
<gene>
    <name evidence="10" type="ORF">CXX69_04605</name>
</gene>
<evidence type="ECO:0000256" key="5">
    <source>
        <dbReference type="ARBA" id="ARBA00010869"/>
    </source>
</evidence>
<dbReference type="GO" id="GO:0030170">
    <property type="term" value="F:pyridoxal phosphate binding"/>
    <property type="evidence" value="ECO:0007669"/>
    <property type="project" value="InterPro"/>
</dbReference>
<comment type="cofactor">
    <cofactor evidence="3">
        <name>Mn(2+)</name>
        <dbReference type="ChEBI" id="CHEBI:29035"/>
    </cofactor>
</comment>
<dbReference type="PANTHER" id="PTHR43050">
    <property type="entry name" value="SERINE / THREONINE RACEMASE FAMILY MEMBER"/>
    <property type="match status" value="1"/>
</dbReference>
<dbReference type="PROSITE" id="PS00165">
    <property type="entry name" value="DEHYDRATASE_SER_THR"/>
    <property type="match status" value="1"/>
</dbReference>
<dbReference type="Proteomes" id="UP000248161">
    <property type="component" value="Unassembled WGS sequence"/>
</dbReference>
<dbReference type="FunFam" id="3.40.50.1100:FF:000007">
    <property type="entry name" value="L-threonine dehydratase catabolic TdcB"/>
    <property type="match status" value="1"/>
</dbReference>
<evidence type="ECO:0000256" key="6">
    <source>
        <dbReference type="ARBA" id="ARBA00022842"/>
    </source>
</evidence>
<evidence type="ECO:0000256" key="7">
    <source>
        <dbReference type="ARBA" id="ARBA00022898"/>
    </source>
</evidence>
<dbReference type="InterPro" id="IPR001926">
    <property type="entry name" value="TrpB-like_PALP"/>
</dbReference>
<evidence type="ECO:0000256" key="4">
    <source>
        <dbReference type="ARBA" id="ARBA00001946"/>
    </source>
</evidence>
<evidence type="ECO:0000256" key="3">
    <source>
        <dbReference type="ARBA" id="ARBA00001936"/>
    </source>
</evidence>
<comment type="caution">
    <text evidence="10">The sequence shown here is derived from an EMBL/GenBank/DDBJ whole genome shotgun (WGS) entry which is preliminary data.</text>
</comment>